<name>A0AC35UEF2_9BILA</name>
<evidence type="ECO:0000313" key="2">
    <source>
        <dbReference type="WBParaSite" id="RSKR_0001067800.1"/>
    </source>
</evidence>
<accession>A0AC35UEF2</accession>
<organism evidence="1 2">
    <name type="scientific">Rhabditophanes sp. KR3021</name>
    <dbReference type="NCBI Taxonomy" id="114890"/>
    <lineage>
        <taxon>Eukaryota</taxon>
        <taxon>Metazoa</taxon>
        <taxon>Ecdysozoa</taxon>
        <taxon>Nematoda</taxon>
        <taxon>Chromadorea</taxon>
        <taxon>Rhabditida</taxon>
        <taxon>Tylenchina</taxon>
        <taxon>Panagrolaimomorpha</taxon>
        <taxon>Strongyloidoidea</taxon>
        <taxon>Alloionematidae</taxon>
        <taxon>Rhabditophanes</taxon>
    </lineage>
</organism>
<proteinExistence type="predicted"/>
<reference evidence="2" key="1">
    <citation type="submission" date="2016-11" db="UniProtKB">
        <authorList>
            <consortium name="WormBaseParasite"/>
        </authorList>
    </citation>
    <scope>IDENTIFICATION</scope>
    <source>
        <strain evidence="2">KR3021</strain>
    </source>
</reference>
<dbReference type="WBParaSite" id="RSKR_0001067800.1">
    <property type="protein sequence ID" value="RSKR_0001067800.1"/>
    <property type="gene ID" value="RSKR_0001067800"/>
</dbReference>
<dbReference type="Proteomes" id="UP000095286">
    <property type="component" value="Unplaced"/>
</dbReference>
<sequence>MNPENGENITFNVNEEEKNASSETVALNEETRKAIVEQTEPIFLFNLPRRQFILVTLLLCSNLLFQMATVCMYPFFAEFAIGRGITRTSVGFFYGTYSAIGVVGSIIVGKCIPIFGVKQLTCLGFISTGICSLGLALSNQVETSNQFFWATFAFRSITSIGNSIVATCIFTIIANEFADKTSSILGFSEAFSGAGNTLGPLLGGIMFDLYGYEAPYLFTGIPIILAATICYVFLKVSKNKPEKVDEQTNNFGYWEIITTKYMPFMFFNIFFDAMAFSFNIPILEKACESFGISTSLVGFLFMSNALAYSFFAPTLGTLLEKYKMTNALMIFGNGALCFSYAIIGPMPFMGFERNYYTVCFAMIIQGLAGAAIFVPSFKHAMTIAVIENNFPDNTKTTGLISSVISGIFCLGVKIKKLAAWSSSQKQRMERTLIIFSFISFISLAVLEVYFAMRFVAAINSDLDLINVSINYYVWVIDFVTFIDVPVFLISNSSMRANFLVFYKMMDKNKIHVSVTNMASKSNILTNSRVNKNKSFK</sequence>
<protein>
    <submittedName>
        <fullName evidence="2">MFS domain-containing protein</fullName>
    </submittedName>
</protein>
<evidence type="ECO:0000313" key="1">
    <source>
        <dbReference type="Proteomes" id="UP000095286"/>
    </source>
</evidence>